<dbReference type="Pfam" id="PF02782">
    <property type="entry name" value="FGGY_C"/>
    <property type="match status" value="1"/>
</dbReference>
<feature type="compositionally biased region" description="Low complexity" evidence="4">
    <location>
        <begin position="610"/>
        <end position="622"/>
    </location>
</feature>
<dbReference type="PANTHER" id="PTHR10196:SF68">
    <property type="entry name" value="GLYCEROL KINASE 5-RELATED"/>
    <property type="match status" value="1"/>
</dbReference>
<gene>
    <name evidence="7" type="ORF">NMOB1V02_LOCUS2771</name>
</gene>
<accession>A0A7R9GBI9</accession>
<dbReference type="InterPro" id="IPR018485">
    <property type="entry name" value="FGGY_C"/>
</dbReference>
<dbReference type="Proteomes" id="UP000678499">
    <property type="component" value="Unassembled WGS sequence"/>
</dbReference>
<dbReference type="GO" id="GO:0046167">
    <property type="term" value="P:glycerol-3-phosphate biosynthetic process"/>
    <property type="evidence" value="ECO:0007669"/>
    <property type="project" value="TreeGrafter"/>
</dbReference>
<dbReference type="GO" id="GO:0016301">
    <property type="term" value="F:kinase activity"/>
    <property type="evidence" value="ECO:0007669"/>
    <property type="project" value="UniProtKB-KW"/>
</dbReference>
<evidence type="ECO:0000259" key="6">
    <source>
        <dbReference type="Pfam" id="PF02782"/>
    </source>
</evidence>
<evidence type="ECO:0008006" key="9">
    <source>
        <dbReference type="Google" id="ProtNLM"/>
    </source>
</evidence>
<keyword evidence="2" id="KW-0808">Transferase</keyword>
<dbReference type="GO" id="GO:0006071">
    <property type="term" value="P:glycerol metabolic process"/>
    <property type="evidence" value="ECO:0007669"/>
    <property type="project" value="TreeGrafter"/>
</dbReference>
<organism evidence="7">
    <name type="scientific">Notodromas monacha</name>
    <dbReference type="NCBI Taxonomy" id="399045"/>
    <lineage>
        <taxon>Eukaryota</taxon>
        <taxon>Metazoa</taxon>
        <taxon>Ecdysozoa</taxon>
        <taxon>Arthropoda</taxon>
        <taxon>Crustacea</taxon>
        <taxon>Oligostraca</taxon>
        <taxon>Ostracoda</taxon>
        <taxon>Podocopa</taxon>
        <taxon>Podocopida</taxon>
        <taxon>Cypridocopina</taxon>
        <taxon>Cypridoidea</taxon>
        <taxon>Cyprididae</taxon>
        <taxon>Notodromas</taxon>
    </lineage>
</organism>
<dbReference type="InterPro" id="IPR018484">
    <property type="entry name" value="FGGY_N"/>
</dbReference>
<protein>
    <recommendedName>
        <fullName evidence="9">Glycerol kinase</fullName>
    </recommendedName>
</protein>
<keyword evidence="8" id="KW-1185">Reference proteome</keyword>
<evidence type="ECO:0000256" key="1">
    <source>
        <dbReference type="ARBA" id="ARBA00009156"/>
    </source>
</evidence>
<feature type="domain" description="Carbohydrate kinase FGGY N-terminal" evidence="5">
    <location>
        <begin position="194"/>
        <end position="289"/>
    </location>
</feature>
<dbReference type="EMBL" id="OA882367">
    <property type="protein sequence ID" value="CAD7274961.1"/>
    <property type="molecule type" value="Genomic_DNA"/>
</dbReference>
<dbReference type="Gene3D" id="3.30.420.40">
    <property type="match status" value="2"/>
</dbReference>
<dbReference type="SUPFAM" id="SSF53067">
    <property type="entry name" value="Actin-like ATPase domain"/>
    <property type="match status" value="3"/>
</dbReference>
<comment type="similarity">
    <text evidence="1">Belongs to the FGGY kinase family.</text>
</comment>
<dbReference type="PANTHER" id="PTHR10196">
    <property type="entry name" value="SUGAR KINASE"/>
    <property type="match status" value="1"/>
</dbReference>
<dbReference type="GO" id="GO:0005739">
    <property type="term" value="C:mitochondrion"/>
    <property type="evidence" value="ECO:0007669"/>
    <property type="project" value="TreeGrafter"/>
</dbReference>
<feature type="domain" description="Carbohydrate kinase FGGY N-terminal" evidence="5">
    <location>
        <begin position="9"/>
        <end position="125"/>
    </location>
</feature>
<evidence type="ECO:0000256" key="3">
    <source>
        <dbReference type="ARBA" id="ARBA00022777"/>
    </source>
</evidence>
<feature type="domain" description="Carbohydrate kinase FGGY C-terminal" evidence="6">
    <location>
        <begin position="428"/>
        <end position="512"/>
    </location>
</feature>
<dbReference type="AlphaFoldDB" id="A0A7R9GBI9"/>
<evidence type="ECO:0000259" key="5">
    <source>
        <dbReference type="Pfam" id="PF00370"/>
    </source>
</evidence>
<dbReference type="OrthoDB" id="6278781at2759"/>
<proteinExistence type="inferred from homology"/>
<dbReference type="Pfam" id="PF00370">
    <property type="entry name" value="FGGY_N"/>
    <property type="match status" value="2"/>
</dbReference>
<evidence type="ECO:0000313" key="8">
    <source>
        <dbReference type="Proteomes" id="UP000678499"/>
    </source>
</evidence>
<dbReference type="GO" id="GO:0006641">
    <property type="term" value="P:triglyceride metabolic process"/>
    <property type="evidence" value="ECO:0007669"/>
    <property type="project" value="TreeGrafter"/>
</dbReference>
<name>A0A7R9GBI9_9CRUS</name>
<dbReference type="InterPro" id="IPR043129">
    <property type="entry name" value="ATPase_NBD"/>
</dbReference>
<dbReference type="EMBL" id="CAJPEX010000330">
    <property type="protein sequence ID" value="CAG0915113.1"/>
    <property type="molecule type" value="Genomic_DNA"/>
</dbReference>
<reference evidence="7" key="1">
    <citation type="submission" date="2020-11" db="EMBL/GenBank/DDBJ databases">
        <authorList>
            <person name="Tran Van P."/>
        </authorList>
    </citation>
    <scope>NUCLEOTIDE SEQUENCE</scope>
</reference>
<evidence type="ECO:0000313" key="7">
    <source>
        <dbReference type="EMBL" id="CAD7274961.1"/>
    </source>
</evidence>
<keyword evidence="3" id="KW-0418">Kinase</keyword>
<evidence type="ECO:0000256" key="4">
    <source>
        <dbReference type="SAM" id="MobiDB-lite"/>
    </source>
</evidence>
<feature type="region of interest" description="Disordered" evidence="4">
    <location>
        <begin position="593"/>
        <end position="622"/>
    </location>
</feature>
<evidence type="ECO:0000256" key="2">
    <source>
        <dbReference type="ARBA" id="ARBA00022679"/>
    </source>
</evidence>
<sequence length="622" mass="67658">MADADKKFVLAVDVGSSSVRCHVYDKAAKLVGKSQQGYQWLYPEPGLEELKPDQLFDDTVGVIKGAVSDAGLTLEDISCMGITTQRSTWVTWDKVTGEPFHNFISWNDSRGTSWATAMNQSMRIKLLNFIGLVSHNATGNKRFCAARILQMKPGCIKSVCSPPVRFNADFYASTSLTNIMGEYARNKKLRRAVKDNRACFGTVDTWLVYRLTGRREHVTDYSEASATLLFDPYARDWGWVLMRYVGAPKLIMPKIMGSCSKFGHTDLSVLGAKIPITCLIGDQAASMYGARCFKEGDVNLTLGTGGFFDMNTGQRPHTSLSGTYPVCAWAIDDKLTYMAESSFPGVGTSLELARRHGLIDSMSELHSLVTSVDDSDGIHFVSGSDGGLTMGDDGAGERFTDEDLELRDKDASAEGLSFDDLEQDASSVSSASRRRPAHFLRAIVESIAFRAYRILKFMDEETHYPVGHIKVSGGVARSDFLLSTLATLSDKTVCRPIEHETTILGAALLTGITLGIYPKSGLDAREARSGDIFRPEEERRSNVQLEYSRWSSAVFQPSRSTISLSSAVSESGSSGGSSSVFAIGPDVLSSFQGKKPSSGTCLEDEDDDSPSVLARSVAAASL</sequence>